<evidence type="ECO:0000256" key="1">
    <source>
        <dbReference type="ARBA" id="ARBA00022729"/>
    </source>
</evidence>
<dbReference type="PANTHER" id="PTHR30189">
    <property type="entry name" value="LPS-ASSEMBLY PROTEIN"/>
    <property type="match status" value="1"/>
</dbReference>
<keyword evidence="3" id="KW-0998">Cell outer membrane</keyword>
<organism evidence="8 9">
    <name type="scientific">Desulfosalsimonas propionicica</name>
    <dbReference type="NCBI Taxonomy" id="332175"/>
    <lineage>
        <taxon>Bacteria</taxon>
        <taxon>Pseudomonadati</taxon>
        <taxon>Thermodesulfobacteriota</taxon>
        <taxon>Desulfobacteria</taxon>
        <taxon>Desulfobacterales</taxon>
        <taxon>Desulfosalsimonadaceae</taxon>
        <taxon>Desulfosalsimonas</taxon>
    </lineage>
</organism>
<dbReference type="GO" id="GO:0015920">
    <property type="term" value="P:lipopolysaccharide transport"/>
    <property type="evidence" value="ECO:0007669"/>
    <property type="project" value="InterPro"/>
</dbReference>
<keyword evidence="9" id="KW-1185">Reference proteome</keyword>
<gene>
    <name evidence="8" type="ORF">HNR65_001069</name>
</gene>
<accession>A0A7W0C7S6</accession>
<dbReference type="AlphaFoldDB" id="A0A7W0C7S6"/>
<name>A0A7W0C7S6_9BACT</name>
<evidence type="ECO:0000313" key="9">
    <source>
        <dbReference type="Proteomes" id="UP000525298"/>
    </source>
</evidence>
<feature type="domain" description="LptD C-terminal" evidence="6">
    <location>
        <begin position="301"/>
        <end position="696"/>
    </location>
</feature>
<dbReference type="InterPro" id="IPR005653">
    <property type="entry name" value="OstA-like_N"/>
</dbReference>
<evidence type="ECO:0000259" key="5">
    <source>
        <dbReference type="Pfam" id="PF03968"/>
    </source>
</evidence>
<dbReference type="GO" id="GO:1990351">
    <property type="term" value="C:transporter complex"/>
    <property type="evidence" value="ECO:0007669"/>
    <property type="project" value="TreeGrafter"/>
</dbReference>
<dbReference type="InterPro" id="IPR007543">
    <property type="entry name" value="LptD_C"/>
</dbReference>
<evidence type="ECO:0000256" key="2">
    <source>
        <dbReference type="ARBA" id="ARBA00023136"/>
    </source>
</evidence>
<keyword evidence="1 4" id="KW-0732">Signal</keyword>
<dbReference type="HAMAP" id="MF_01411">
    <property type="entry name" value="LPS_assembly_LptD"/>
    <property type="match status" value="1"/>
</dbReference>
<reference evidence="8 9" key="1">
    <citation type="submission" date="2020-07" db="EMBL/GenBank/DDBJ databases">
        <title>Genomic Encyclopedia of Type Strains, Phase IV (KMG-IV): sequencing the most valuable type-strain genomes for metagenomic binning, comparative biology and taxonomic classification.</title>
        <authorList>
            <person name="Goeker M."/>
        </authorList>
    </citation>
    <scope>NUCLEOTIDE SEQUENCE [LARGE SCALE GENOMIC DNA]</scope>
    <source>
        <strain evidence="8 9">DSM 17721</strain>
    </source>
</reference>
<protein>
    <submittedName>
        <fullName evidence="8">LPS-assembly protein</fullName>
    </submittedName>
</protein>
<evidence type="ECO:0000259" key="6">
    <source>
        <dbReference type="Pfam" id="PF04453"/>
    </source>
</evidence>
<dbReference type="Gene3D" id="2.60.450.10">
    <property type="entry name" value="Lipopolysaccharide (LPS) transport protein A like domain"/>
    <property type="match status" value="1"/>
</dbReference>
<dbReference type="InterPro" id="IPR050218">
    <property type="entry name" value="LptD"/>
</dbReference>
<evidence type="ECO:0000256" key="3">
    <source>
        <dbReference type="ARBA" id="ARBA00023237"/>
    </source>
</evidence>
<keyword evidence="2" id="KW-0472">Membrane</keyword>
<feature type="chain" id="PRO_5039919925" evidence="4">
    <location>
        <begin position="29"/>
        <end position="756"/>
    </location>
</feature>
<evidence type="ECO:0000313" key="8">
    <source>
        <dbReference type="EMBL" id="MBA2880751.1"/>
    </source>
</evidence>
<feature type="domain" description="Organic solvent tolerance-like N-terminal" evidence="5">
    <location>
        <begin position="43"/>
        <end position="138"/>
    </location>
</feature>
<dbReference type="InterPro" id="IPR045659">
    <property type="entry name" value="LptD_2"/>
</dbReference>
<sequence length="756" mass="87820">MSRFLRKQTCLWMAAICAAVLITNAAVAQEISDPALTNGGWQVFADRLTYDPETQLYKALGNVLIIQGQKELTADFATLDQAAKTARAEGNVVLVSGGDRMSGRRLEMNMADNTGTLYDGFVFIRENQFRIRGDRIEKTGESTYRIHEASLTTCEGDSPDWQITGKEVEVTLEGYGYVSHAAFRVRQMPLLYMPWFMFPAKTERQSGLLPPSATYSSRNGIEYTQPYFWAISDNTDATFYYQHLQERGERLGAEYRYMRSEDSKGVLMFDGFEDRRIDDGSPEATEDWGYDHDNAPRPNDDRYWFRAKFDQELPGGAMARLDLDVVSDQDYLREFSGGYMGYDAAEEQFFSHFGRDLDDENNPVRTNRLNINKIWNYHVLNTDLVWYDDVIKRRQSDTNDTLQRLPRVGYSALKQPLLEVPGFSNQMLFAAMDSEYTYFFREDGLTGHRMDLHPRIFLPIRLYESFTFEPSLGFRQTAWYVDGDREDYTAGADRYKHREMYDIGAELSTELSRVFSVDSENVEKIKHLIIPLLSYEYVPESDQSEFPFFDENDRYQQQNRMALSLTQFLTSRRTVSDPKKDDGPGHRYNQFLRFYIEQGYDFNQSHDPDLAFEPLFAELDFTPASPVTLRADAQWSHEADKFISTNFSVHYRSSRGDRLHAEYRNNREYESEVAYRNTDQQARESLYLEVETPVTRQLTLLADYERSLETDESIETGLGFRWRSQCWALQVRYEKEGEDHDIAFMINLYGLGNFGD</sequence>
<dbReference type="RefSeq" id="WP_181550410.1">
    <property type="nucleotide sequence ID" value="NZ_JACDUS010000002.1"/>
</dbReference>
<dbReference type="Proteomes" id="UP000525298">
    <property type="component" value="Unassembled WGS sequence"/>
</dbReference>
<dbReference type="Pfam" id="PF19838">
    <property type="entry name" value="LptD_2"/>
    <property type="match status" value="1"/>
</dbReference>
<dbReference type="Pfam" id="PF04453">
    <property type="entry name" value="LptD"/>
    <property type="match status" value="1"/>
</dbReference>
<dbReference type="GO" id="GO:0043165">
    <property type="term" value="P:Gram-negative-bacterium-type cell outer membrane assembly"/>
    <property type="evidence" value="ECO:0007669"/>
    <property type="project" value="InterPro"/>
</dbReference>
<dbReference type="PANTHER" id="PTHR30189:SF1">
    <property type="entry name" value="LPS-ASSEMBLY PROTEIN LPTD"/>
    <property type="match status" value="1"/>
</dbReference>
<comment type="caution">
    <text evidence="8">The sequence shown here is derived from an EMBL/GenBank/DDBJ whole genome shotgun (WGS) entry which is preliminary data.</text>
</comment>
<evidence type="ECO:0000259" key="7">
    <source>
        <dbReference type="Pfam" id="PF19838"/>
    </source>
</evidence>
<feature type="domain" description="LPS-assembly protein LptD central" evidence="7">
    <location>
        <begin position="182"/>
        <end position="270"/>
    </location>
</feature>
<dbReference type="GO" id="GO:0009279">
    <property type="term" value="C:cell outer membrane"/>
    <property type="evidence" value="ECO:0007669"/>
    <property type="project" value="InterPro"/>
</dbReference>
<evidence type="ECO:0000256" key="4">
    <source>
        <dbReference type="SAM" id="SignalP"/>
    </source>
</evidence>
<proteinExistence type="inferred from homology"/>
<dbReference type="EMBL" id="JACDUS010000002">
    <property type="protein sequence ID" value="MBA2880751.1"/>
    <property type="molecule type" value="Genomic_DNA"/>
</dbReference>
<dbReference type="Pfam" id="PF03968">
    <property type="entry name" value="LptD_N"/>
    <property type="match status" value="1"/>
</dbReference>
<feature type="signal peptide" evidence="4">
    <location>
        <begin position="1"/>
        <end position="28"/>
    </location>
</feature>
<dbReference type="InterPro" id="IPR020889">
    <property type="entry name" value="LipoPS_assembly_LptD"/>
</dbReference>